<dbReference type="EMBL" id="LS992241">
    <property type="protein sequence ID" value="SYX85491.1"/>
    <property type="molecule type" value="Genomic_DNA"/>
</dbReference>
<name>A0A383RFQ6_PAEAL</name>
<organism evidence="1 2">
    <name type="scientific">Paenibacillus alvei</name>
    <name type="common">Bacillus alvei</name>
    <dbReference type="NCBI Taxonomy" id="44250"/>
    <lineage>
        <taxon>Bacteria</taxon>
        <taxon>Bacillati</taxon>
        <taxon>Bacillota</taxon>
        <taxon>Bacilli</taxon>
        <taxon>Bacillales</taxon>
        <taxon>Paenibacillaceae</taxon>
        <taxon>Paenibacillus</taxon>
    </lineage>
</organism>
<dbReference type="Proteomes" id="UP000304148">
    <property type="component" value="Chromosome"/>
</dbReference>
<proteinExistence type="predicted"/>
<sequence length="188" mass="21295">MHTCWIGLVHRSMYSKTMHTGKLLEHFSGKQHYLGVASLSSTHKQMKRRLIMIKQFNKKSYRLSILGLAMILTLSSVSLVNAKEGNAASALQKGSVQKQDPQAAVNNEPGTVYPDDTYIVYMYTIDPKTAKKQTGYVYEPAIEKVKKESPETAYSFLSWRVKDKEITIQSNTMSKEDLIKLAKTMVKK</sequence>
<evidence type="ECO:0008006" key="3">
    <source>
        <dbReference type="Google" id="ProtNLM"/>
    </source>
</evidence>
<evidence type="ECO:0000313" key="1">
    <source>
        <dbReference type="EMBL" id="SYX85491.1"/>
    </source>
</evidence>
<protein>
    <recommendedName>
        <fullName evidence="3">DUF4367 domain-containing protein</fullName>
    </recommendedName>
</protein>
<evidence type="ECO:0000313" key="2">
    <source>
        <dbReference type="Proteomes" id="UP000304148"/>
    </source>
</evidence>
<gene>
    <name evidence="1" type="ORF">PBLR_13913</name>
</gene>
<accession>A0A383RFQ6</accession>
<reference evidence="2" key="1">
    <citation type="submission" date="2018-08" db="EMBL/GenBank/DDBJ databases">
        <authorList>
            <person name="Chevrot R."/>
        </authorList>
    </citation>
    <scope>NUCLEOTIDE SEQUENCE [LARGE SCALE GENOMIC DNA]</scope>
</reference>
<dbReference type="AlphaFoldDB" id="A0A383RFQ6"/>